<gene>
    <name evidence="1" type="ORF">GMARGA_LOCUS27320</name>
</gene>
<name>A0ABN7W8Y4_GIGMA</name>
<evidence type="ECO:0000313" key="1">
    <source>
        <dbReference type="EMBL" id="CAG8819490.1"/>
    </source>
</evidence>
<sequence length="70" mass="8339">MLTRYLQNRKFPCQPQVIPTTNQIPISQINSEAEPQEIIISQKEYEFLKPQRLIEDEENKNTMNLNEYLS</sequence>
<evidence type="ECO:0000313" key="2">
    <source>
        <dbReference type="Proteomes" id="UP000789901"/>
    </source>
</evidence>
<comment type="caution">
    <text evidence="1">The sequence shown here is derived from an EMBL/GenBank/DDBJ whole genome shotgun (WGS) entry which is preliminary data.</text>
</comment>
<dbReference type="Proteomes" id="UP000789901">
    <property type="component" value="Unassembled WGS sequence"/>
</dbReference>
<reference evidence="1 2" key="1">
    <citation type="submission" date="2021-06" db="EMBL/GenBank/DDBJ databases">
        <authorList>
            <person name="Kallberg Y."/>
            <person name="Tangrot J."/>
            <person name="Rosling A."/>
        </authorList>
    </citation>
    <scope>NUCLEOTIDE SEQUENCE [LARGE SCALE GENOMIC DNA]</scope>
    <source>
        <strain evidence="1 2">120-4 pot B 10/14</strain>
    </source>
</reference>
<organism evidence="1 2">
    <name type="scientific">Gigaspora margarita</name>
    <dbReference type="NCBI Taxonomy" id="4874"/>
    <lineage>
        <taxon>Eukaryota</taxon>
        <taxon>Fungi</taxon>
        <taxon>Fungi incertae sedis</taxon>
        <taxon>Mucoromycota</taxon>
        <taxon>Glomeromycotina</taxon>
        <taxon>Glomeromycetes</taxon>
        <taxon>Diversisporales</taxon>
        <taxon>Gigasporaceae</taxon>
        <taxon>Gigaspora</taxon>
    </lineage>
</organism>
<keyword evidence="2" id="KW-1185">Reference proteome</keyword>
<accession>A0ABN7W8Y4</accession>
<protein>
    <submittedName>
        <fullName evidence="1">41825_t:CDS:1</fullName>
    </submittedName>
</protein>
<proteinExistence type="predicted"/>
<dbReference type="EMBL" id="CAJVQB010033239">
    <property type="protein sequence ID" value="CAG8819490.1"/>
    <property type="molecule type" value="Genomic_DNA"/>
</dbReference>